<name>A0A2S6FWU5_9CLOT</name>
<organism evidence="1 2">
    <name type="scientific">Clostridium algidicarnis DSM 15099</name>
    <dbReference type="NCBI Taxonomy" id="1121295"/>
    <lineage>
        <taxon>Bacteria</taxon>
        <taxon>Bacillati</taxon>
        <taxon>Bacillota</taxon>
        <taxon>Clostridia</taxon>
        <taxon>Eubacteriales</taxon>
        <taxon>Clostridiaceae</taxon>
        <taxon>Clostridium</taxon>
    </lineage>
</organism>
<dbReference type="Pfam" id="PF16224">
    <property type="entry name" value="DUF4883"/>
    <property type="match status" value="1"/>
</dbReference>
<accession>A0A2S6FWU5</accession>
<dbReference type="Proteomes" id="UP000239863">
    <property type="component" value="Unassembled WGS sequence"/>
</dbReference>
<protein>
    <submittedName>
        <fullName evidence="1">Uncharacterized protein DUF4883</fullName>
    </submittedName>
</protein>
<sequence>MKLPYIIISIIISSVLLVSCTFSDTNLPISPKPSNHFYTENLFNTLNEYKEFSSTLYETNLHKESSLNKEDMEVLTNFFSSLNTDDFIDDPYGIDKSPSYKIFITINSMKYVINIYDADFISIYPWDGNKQMDFISMKNIPVAYNLYRFCKYKIDKPL</sequence>
<reference evidence="1 2" key="1">
    <citation type="submission" date="2018-02" db="EMBL/GenBank/DDBJ databases">
        <title>Genomic Encyclopedia of Archaeal and Bacterial Type Strains, Phase II (KMG-II): from individual species to whole genera.</title>
        <authorList>
            <person name="Goeker M."/>
        </authorList>
    </citation>
    <scope>NUCLEOTIDE SEQUENCE [LARGE SCALE GENOMIC DNA]</scope>
    <source>
        <strain evidence="1 2">DSM 15099</strain>
    </source>
</reference>
<dbReference type="RefSeq" id="WP_169994083.1">
    <property type="nucleotide sequence ID" value="NZ_PTIS01000011.1"/>
</dbReference>
<dbReference type="InterPro" id="IPR032619">
    <property type="entry name" value="DUF4883"/>
</dbReference>
<dbReference type="AlphaFoldDB" id="A0A2S6FWU5"/>
<dbReference type="PROSITE" id="PS51257">
    <property type="entry name" value="PROKAR_LIPOPROTEIN"/>
    <property type="match status" value="1"/>
</dbReference>
<proteinExistence type="predicted"/>
<dbReference type="EMBL" id="PTIS01000011">
    <property type="protein sequence ID" value="PPK48002.1"/>
    <property type="molecule type" value="Genomic_DNA"/>
</dbReference>
<dbReference type="CDD" id="cd15786">
    <property type="entry name" value="CPF_1278_like"/>
    <property type="match status" value="1"/>
</dbReference>
<evidence type="ECO:0000313" key="1">
    <source>
        <dbReference type="EMBL" id="PPK48002.1"/>
    </source>
</evidence>
<dbReference type="Gene3D" id="3.30.1490.410">
    <property type="entry name" value="Uncharacterised protein PF16224, DUF4883"/>
    <property type="match status" value="1"/>
</dbReference>
<gene>
    <name evidence="1" type="ORF">BD821_11162</name>
</gene>
<evidence type="ECO:0000313" key="2">
    <source>
        <dbReference type="Proteomes" id="UP000239863"/>
    </source>
</evidence>
<comment type="caution">
    <text evidence="1">The sequence shown here is derived from an EMBL/GenBank/DDBJ whole genome shotgun (WGS) entry which is preliminary data.</text>
</comment>